<accession>A0AAV9I945</accession>
<dbReference type="NCBIfam" id="TIGR01993">
    <property type="entry name" value="Pyr-5-nucltdase"/>
    <property type="match status" value="1"/>
</dbReference>
<dbReference type="SFLD" id="SFLDS00003">
    <property type="entry name" value="Haloacid_Dehalogenase"/>
    <property type="match status" value="1"/>
</dbReference>
<evidence type="ECO:0000313" key="3">
    <source>
        <dbReference type="Proteomes" id="UP001300502"/>
    </source>
</evidence>
<dbReference type="EMBL" id="JANCYU010000020">
    <property type="protein sequence ID" value="KAK4523878.1"/>
    <property type="molecule type" value="Genomic_DNA"/>
</dbReference>
<name>A0AAV9I945_9RHOD</name>
<dbReference type="AlphaFoldDB" id="A0AAV9I945"/>
<feature type="compositionally biased region" description="Low complexity" evidence="1">
    <location>
        <begin position="8"/>
        <end position="17"/>
    </location>
</feature>
<protein>
    <submittedName>
        <fullName evidence="2">Uncharacterized protein</fullName>
    </submittedName>
</protein>
<keyword evidence="3" id="KW-1185">Reference proteome</keyword>
<dbReference type="SFLD" id="SFLDG01132">
    <property type="entry name" value="C1.5.3:_5'-Nucleotidase_Like"/>
    <property type="match status" value="1"/>
</dbReference>
<sequence length="255" mass="29049">MGTGTENSQVEQSSESVDLNDSCAVSPADKNFPTSLKLPQLQNVEALFFDCDDTLYPPSCKVAEQVRKNIQKYMNEKLQIPLDKVVELQQSLFEQYGTTLRGLQLLYEVDPFEYWSYIHWSLDYKSLIKRDTSLRNILQSLPLKKFLFTNADKTHAQKCLQALDIPEEIFDDIIDVVAVRFKNKPDFDSFSTALAIANVDEPSKALLFDDSVRNLRAAKNLGWRVVGVGRTSKEGVDFCDAWIPSLHYLPYILPL</sequence>
<evidence type="ECO:0000313" key="2">
    <source>
        <dbReference type="EMBL" id="KAK4523878.1"/>
    </source>
</evidence>
<organism evidence="2 3">
    <name type="scientific">Galdieria yellowstonensis</name>
    <dbReference type="NCBI Taxonomy" id="3028027"/>
    <lineage>
        <taxon>Eukaryota</taxon>
        <taxon>Rhodophyta</taxon>
        <taxon>Bangiophyceae</taxon>
        <taxon>Galdieriales</taxon>
        <taxon>Galdieriaceae</taxon>
        <taxon>Galdieria</taxon>
    </lineage>
</organism>
<proteinExistence type="predicted"/>
<dbReference type="Gene3D" id="3.40.50.1000">
    <property type="entry name" value="HAD superfamily/HAD-like"/>
    <property type="match status" value="1"/>
</dbReference>
<feature type="region of interest" description="Disordered" evidence="1">
    <location>
        <begin position="1"/>
        <end position="21"/>
    </location>
</feature>
<dbReference type="InterPro" id="IPR010237">
    <property type="entry name" value="Pyr-5-nucltdase"/>
</dbReference>
<dbReference type="PANTHER" id="PTHR12725:SF117">
    <property type="entry name" value="HALOACID DEHALOGENASE-LIKE HYDROLASE"/>
    <property type="match status" value="1"/>
</dbReference>
<dbReference type="SUPFAM" id="SSF56784">
    <property type="entry name" value="HAD-like"/>
    <property type="match status" value="1"/>
</dbReference>
<dbReference type="Proteomes" id="UP001300502">
    <property type="component" value="Unassembled WGS sequence"/>
</dbReference>
<gene>
    <name evidence="2" type="ORF">GAYE_SCF00G1774</name>
</gene>
<reference evidence="2 3" key="1">
    <citation type="submission" date="2022-07" db="EMBL/GenBank/DDBJ databases">
        <title>Genome-wide signatures of adaptation to extreme environments.</title>
        <authorList>
            <person name="Cho C.H."/>
            <person name="Yoon H.S."/>
        </authorList>
    </citation>
    <scope>NUCLEOTIDE SEQUENCE [LARGE SCALE GENOMIC DNA]</scope>
    <source>
        <strain evidence="2 3">108.79 E11</strain>
    </source>
</reference>
<comment type="caution">
    <text evidence="2">The sequence shown here is derived from an EMBL/GenBank/DDBJ whole genome shotgun (WGS) entry which is preliminary data.</text>
</comment>
<dbReference type="Pfam" id="PF00702">
    <property type="entry name" value="Hydrolase"/>
    <property type="match status" value="1"/>
</dbReference>
<dbReference type="PANTHER" id="PTHR12725">
    <property type="entry name" value="HALOACID DEHALOGENASE-LIKE HYDROLASE"/>
    <property type="match status" value="1"/>
</dbReference>
<dbReference type="Gene3D" id="1.10.150.450">
    <property type="match status" value="1"/>
</dbReference>
<dbReference type="InterPro" id="IPR036412">
    <property type="entry name" value="HAD-like_sf"/>
</dbReference>
<evidence type="ECO:0000256" key="1">
    <source>
        <dbReference type="SAM" id="MobiDB-lite"/>
    </source>
</evidence>
<dbReference type="InterPro" id="IPR006439">
    <property type="entry name" value="HAD-SF_hydro_IA"/>
</dbReference>
<dbReference type="NCBIfam" id="TIGR01509">
    <property type="entry name" value="HAD-SF-IA-v3"/>
    <property type="match status" value="1"/>
</dbReference>
<dbReference type="InterPro" id="IPR023214">
    <property type="entry name" value="HAD_sf"/>
</dbReference>
<dbReference type="SFLD" id="SFLDG01129">
    <property type="entry name" value="C1.5:_HAD__Beta-PGM__Phosphata"/>
    <property type="match status" value="1"/>
</dbReference>